<dbReference type="GO" id="GO:0016020">
    <property type="term" value="C:membrane"/>
    <property type="evidence" value="ECO:0007669"/>
    <property type="project" value="InterPro"/>
</dbReference>
<gene>
    <name evidence="2" type="ordered locus">Zymop_1238</name>
</gene>
<reference evidence="2 3" key="1">
    <citation type="journal article" date="2011" name="J. Bacteriol.">
        <title>Genome sequence of the ethanol-producing Zymomonas mobilis subsp. pomaceae lectotype strain ATCC 29192.</title>
        <authorList>
            <person name="Kouvelis V.N."/>
            <person name="Davenport K.W."/>
            <person name="Brettin T.S."/>
            <person name="Bruce D."/>
            <person name="Detter C."/>
            <person name="Han C.S."/>
            <person name="Nolan M."/>
            <person name="Tapia R."/>
            <person name="Damoulaki A."/>
            <person name="Kyrpides N.C."/>
            <person name="Typas M.A."/>
            <person name="Pappas K.M."/>
        </authorList>
    </citation>
    <scope>NUCLEOTIDE SEQUENCE [LARGE SCALE GENOMIC DNA]</scope>
    <source>
        <strain evidence="3">ATCC 29192 / DSM 22645 / JCM 10191 / CCUG 17912 / NBRC 13757 / NCIMB 11200 / NRRL B-4491 / Barker I</strain>
    </source>
</reference>
<feature type="transmembrane region" description="Helical" evidence="1">
    <location>
        <begin position="69"/>
        <end position="87"/>
    </location>
</feature>
<feature type="transmembrane region" description="Helical" evidence="1">
    <location>
        <begin position="225"/>
        <end position="241"/>
    </location>
</feature>
<dbReference type="eggNOG" id="COG3180">
    <property type="taxonomic scope" value="Bacteria"/>
</dbReference>
<feature type="transmembrane region" description="Helical" evidence="1">
    <location>
        <begin position="334"/>
        <end position="356"/>
    </location>
</feature>
<feature type="transmembrane region" description="Helical" evidence="1">
    <location>
        <begin position="99"/>
        <end position="118"/>
    </location>
</feature>
<dbReference type="PATRIC" id="fig|579138.3.peg.1315"/>
<feature type="transmembrane region" description="Helical" evidence="1">
    <location>
        <begin position="130"/>
        <end position="148"/>
    </location>
</feature>
<evidence type="ECO:0000313" key="2">
    <source>
        <dbReference type="EMBL" id="AEI38132.1"/>
    </source>
</evidence>
<dbReference type="AlphaFoldDB" id="F8EUB1"/>
<protein>
    <submittedName>
        <fullName evidence="2">Membrane protein AbrB duplication</fullName>
    </submittedName>
</protein>
<feature type="transmembrane region" description="Helical" evidence="1">
    <location>
        <begin position="20"/>
        <end position="36"/>
    </location>
</feature>
<dbReference type="PANTHER" id="PTHR38457">
    <property type="entry name" value="REGULATOR ABRB-RELATED"/>
    <property type="match status" value="1"/>
</dbReference>
<feature type="transmembrane region" description="Helical" evidence="1">
    <location>
        <begin position="43"/>
        <end position="63"/>
    </location>
</feature>
<dbReference type="Proteomes" id="UP000000491">
    <property type="component" value="Chromosome"/>
</dbReference>
<feature type="transmembrane region" description="Helical" evidence="1">
    <location>
        <begin position="277"/>
        <end position="301"/>
    </location>
</feature>
<dbReference type="KEGG" id="zmp:Zymop_1238"/>
<keyword evidence="1" id="KW-0812">Transmembrane</keyword>
<dbReference type="HOGENOM" id="CLU_050210_0_1_5"/>
<keyword evidence="1" id="KW-1133">Transmembrane helix</keyword>
<name>F8EUB1_ZYMMT</name>
<dbReference type="NCBIfam" id="TIGR03082">
    <property type="entry name" value="Gneg_AbrB_dup"/>
    <property type="match status" value="2"/>
</dbReference>
<organism evidence="2 3">
    <name type="scientific">Zymomonas mobilis subsp. pomaceae (strain ATCC 29192 / DSM 22645 / JCM 10191 / CCUG 17912 / NBRC 13757 / NCIMB 11200 / NRRL B-4491 / Barker I)</name>
    <dbReference type="NCBI Taxonomy" id="579138"/>
    <lineage>
        <taxon>Bacteria</taxon>
        <taxon>Pseudomonadati</taxon>
        <taxon>Pseudomonadota</taxon>
        <taxon>Alphaproteobacteria</taxon>
        <taxon>Sphingomonadales</taxon>
        <taxon>Zymomonadaceae</taxon>
        <taxon>Zymomonas</taxon>
    </lineage>
</organism>
<accession>F8EUB1</accession>
<evidence type="ECO:0000313" key="3">
    <source>
        <dbReference type="Proteomes" id="UP000000491"/>
    </source>
</evidence>
<feature type="transmembrane region" description="Helical" evidence="1">
    <location>
        <begin position="160"/>
        <end position="178"/>
    </location>
</feature>
<dbReference type="EMBL" id="CP002865">
    <property type="protein sequence ID" value="AEI38132.1"/>
    <property type="molecule type" value="Genomic_DNA"/>
</dbReference>
<dbReference type="RefSeq" id="WP_013934527.1">
    <property type="nucleotide sequence ID" value="NC_015709.1"/>
</dbReference>
<dbReference type="GO" id="GO:0010468">
    <property type="term" value="P:regulation of gene expression"/>
    <property type="evidence" value="ECO:0007669"/>
    <property type="project" value="InterPro"/>
</dbReference>
<evidence type="ECO:0000256" key="1">
    <source>
        <dbReference type="SAM" id="Phobius"/>
    </source>
</evidence>
<dbReference type="Pfam" id="PF05145">
    <property type="entry name" value="AbrB"/>
    <property type="match status" value="1"/>
</dbReference>
<proteinExistence type="predicted"/>
<feature type="transmembrane region" description="Helical" evidence="1">
    <location>
        <begin position="247"/>
        <end position="265"/>
    </location>
</feature>
<dbReference type="STRING" id="579138.Zymop_1238"/>
<dbReference type="PANTHER" id="PTHR38457:SF1">
    <property type="entry name" value="REGULATOR ABRB-RELATED"/>
    <property type="match status" value="1"/>
</dbReference>
<dbReference type="InterPro" id="IPR007820">
    <property type="entry name" value="AbrB_fam"/>
</dbReference>
<dbReference type="InterPro" id="IPR017516">
    <property type="entry name" value="AbrB_dup"/>
</dbReference>
<sequence length="368" mass="40535">MVKFLYSPSRWSLADFSTKWQWTGLILASIILTLLWNTLHIPAALLLGPMTAAILFSVLNGHVHLSKKPFSLAQGVIGCMVAHNLSFKILGEIMKDWPIFFSGVFSVILVSNLMGWLLTHWKVFPGTTALWGAAPGAATIMTLLSEAYGADIRLVAFMQYFRVICVAITASFVSQIWMSSGNGGHPLPSIIWFPDIPWLNFGKTLALILISVPLSYMLHIPNGRLLLPMFLGIILQNTGYLDLTLPPLLLAFSYAMLGWSIGMRFSRSVVSYVAHSFIYVFASIILMIVLCGILATILVHFTHIDPLTAYLATSPGGSDSIAIIAASSPNRVDLAFIMAMQTVRLLAVLLSVPLITRLSAYHRHQKKF</sequence>
<dbReference type="PIRSF" id="PIRSF038991">
    <property type="entry name" value="Protein_AbrB"/>
    <property type="match status" value="1"/>
</dbReference>
<feature type="transmembrane region" description="Helical" evidence="1">
    <location>
        <begin position="198"/>
        <end position="218"/>
    </location>
</feature>
<keyword evidence="1" id="KW-0472">Membrane</keyword>